<reference evidence="1 2" key="1">
    <citation type="submission" date="2016-10" db="EMBL/GenBank/DDBJ databases">
        <authorList>
            <person name="de Groot N.N."/>
        </authorList>
    </citation>
    <scope>NUCLEOTIDE SEQUENCE [LARGE SCALE GENOMIC DNA]</scope>
    <source>
        <strain evidence="1 2">CGMCC 4.6533</strain>
    </source>
</reference>
<dbReference type="Gene3D" id="3.20.20.60">
    <property type="entry name" value="Phosphoenolpyruvate-binding domains"/>
    <property type="match status" value="1"/>
</dbReference>
<dbReference type="EMBL" id="FNDJ01000005">
    <property type="protein sequence ID" value="SDI27654.1"/>
    <property type="molecule type" value="Genomic_DNA"/>
</dbReference>
<organism evidence="1 2">
    <name type="scientific">Nonomuraea jiangxiensis</name>
    <dbReference type="NCBI Taxonomy" id="633440"/>
    <lineage>
        <taxon>Bacteria</taxon>
        <taxon>Bacillati</taxon>
        <taxon>Actinomycetota</taxon>
        <taxon>Actinomycetes</taxon>
        <taxon>Streptosporangiales</taxon>
        <taxon>Streptosporangiaceae</taxon>
        <taxon>Nonomuraea</taxon>
    </lineage>
</organism>
<dbReference type="STRING" id="633440.SAMN05421869_10516"/>
<evidence type="ECO:0000313" key="2">
    <source>
        <dbReference type="Proteomes" id="UP000199202"/>
    </source>
</evidence>
<sequence>MSAEDLRAVVINEVFSPNPDELARYERLIAAVDRARASGAGAVTFEGAMVDEACLPRALVRARPTAALAGQTPPNTKFR</sequence>
<proteinExistence type="predicted"/>
<keyword evidence="2" id="KW-1185">Reference proteome</keyword>
<evidence type="ECO:0008006" key="3">
    <source>
        <dbReference type="Google" id="ProtNLM"/>
    </source>
</evidence>
<dbReference type="Proteomes" id="UP000199202">
    <property type="component" value="Unassembled WGS sequence"/>
</dbReference>
<accession>A0A1G8J8R7</accession>
<name>A0A1G8J8R7_9ACTN</name>
<dbReference type="AlphaFoldDB" id="A0A1G8J8R7"/>
<protein>
    <recommendedName>
        <fullName evidence="3">Citrate lyase subunit beta / citryl-CoA lyase</fullName>
    </recommendedName>
</protein>
<gene>
    <name evidence="1" type="ORF">SAMN05421869_10516</name>
</gene>
<dbReference type="RefSeq" id="WP_090931068.1">
    <property type="nucleotide sequence ID" value="NZ_FNDJ01000005.1"/>
</dbReference>
<evidence type="ECO:0000313" key="1">
    <source>
        <dbReference type="EMBL" id="SDI27654.1"/>
    </source>
</evidence>
<dbReference type="InterPro" id="IPR040442">
    <property type="entry name" value="Pyrv_kinase-like_dom_sf"/>
</dbReference>